<dbReference type="OrthoDB" id="7312252at2759"/>
<dbReference type="PANTHER" id="PTHR10672">
    <property type="entry name" value="ADDUCIN"/>
    <property type="match status" value="1"/>
</dbReference>
<gene>
    <name evidence="5" type="primary">RP493</name>
    <name evidence="5" type="ORF">Bhyg_00266</name>
</gene>
<protein>
    <submittedName>
        <fullName evidence="5">Aldolase class 2 protein</fullName>
    </submittedName>
</protein>
<evidence type="ECO:0000256" key="2">
    <source>
        <dbReference type="SAM" id="MobiDB-lite"/>
    </source>
</evidence>
<comment type="similarity">
    <text evidence="1">Belongs to the aldolase class II family. Adducin subfamily.</text>
</comment>
<dbReference type="Pfam" id="PF00596">
    <property type="entry name" value="Aldolase_II"/>
    <property type="match status" value="1"/>
</dbReference>
<keyword evidence="6" id="KW-1185">Reference proteome</keyword>
<dbReference type="Proteomes" id="UP001151699">
    <property type="component" value="Chromosome A"/>
</dbReference>
<dbReference type="InterPro" id="IPR001303">
    <property type="entry name" value="Aldolase_II/adducin_N"/>
</dbReference>
<dbReference type="InterPro" id="IPR036409">
    <property type="entry name" value="Aldolase_II/adducin_N_sf"/>
</dbReference>
<feature type="compositionally biased region" description="Basic and acidic residues" evidence="2">
    <location>
        <begin position="836"/>
        <end position="857"/>
    </location>
</feature>
<keyword evidence="3" id="KW-0812">Transmembrane</keyword>
<reference evidence="5" key="1">
    <citation type="submission" date="2022-07" db="EMBL/GenBank/DDBJ databases">
        <authorList>
            <person name="Trinca V."/>
            <person name="Uliana J.V.C."/>
            <person name="Torres T.T."/>
            <person name="Ward R.J."/>
            <person name="Monesi N."/>
        </authorList>
    </citation>
    <scope>NUCLEOTIDE SEQUENCE</scope>
    <source>
        <strain evidence="5">HSMRA1968</strain>
        <tissue evidence="5">Whole embryos</tissue>
    </source>
</reference>
<feature type="compositionally biased region" description="Basic and acidic residues" evidence="2">
    <location>
        <begin position="818"/>
        <end position="827"/>
    </location>
</feature>
<feature type="transmembrane region" description="Helical" evidence="3">
    <location>
        <begin position="31"/>
        <end position="57"/>
    </location>
</feature>
<comment type="caution">
    <text evidence="5">The sequence shown here is derived from an EMBL/GenBank/DDBJ whole genome shotgun (WGS) entry which is preliminary data.</text>
</comment>
<evidence type="ECO:0000256" key="1">
    <source>
        <dbReference type="ARBA" id="ARBA00006274"/>
    </source>
</evidence>
<dbReference type="SUPFAM" id="SSF53639">
    <property type="entry name" value="AraD/HMP-PK domain-like"/>
    <property type="match status" value="1"/>
</dbReference>
<feature type="domain" description="Class II aldolase/adducin N-terminal" evidence="4">
    <location>
        <begin position="126"/>
        <end position="305"/>
    </location>
</feature>
<keyword evidence="3" id="KW-0472">Membrane</keyword>
<dbReference type="PANTHER" id="PTHR10672:SF3">
    <property type="entry name" value="PROTEIN HU-LI TAI SHAO"/>
    <property type="match status" value="1"/>
</dbReference>
<dbReference type="Gene3D" id="3.40.225.10">
    <property type="entry name" value="Class II aldolase/adducin N-terminal domain"/>
    <property type="match status" value="1"/>
</dbReference>
<dbReference type="GO" id="GO:0005886">
    <property type="term" value="C:plasma membrane"/>
    <property type="evidence" value="ECO:0007669"/>
    <property type="project" value="UniProtKB-SubCell"/>
</dbReference>
<dbReference type="Pfam" id="PF05170">
    <property type="entry name" value="AsmA"/>
    <property type="match status" value="2"/>
</dbReference>
<keyword evidence="3" id="KW-1133">Transmembrane helix</keyword>
<proteinExistence type="inferred from homology"/>
<evidence type="ECO:0000313" key="5">
    <source>
        <dbReference type="EMBL" id="KAJ6645065.1"/>
    </source>
</evidence>
<evidence type="ECO:0000259" key="4">
    <source>
        <dbReference type="SMART" id="SM01007"/>
    </source>
</evidence>
<accession>A0A9Q0S696</accession>
<organism evidence="5 6">
    <name type="scientific">Pseudolycoriella hygida</name>
    <dbReference type="NCBI Taxonomy" id="35572"/>
    <lineage>
        <taxon>Eukaryota</taxon>
        <taxon>Metazoa</taxon>
        <taxon>Ecdysozoa</taxon>
        <taxon>Arthropoda</taxon>
        <taxon>Hexapoda</taxon>
        <taxon>Insecta</taxon>
        <taxon>Pterygota</taxon>
        <taxon>Neoptera</taxon>
        <taxon>Endopterygota</taxon>
        <taxon>Diptera</taxon>
        <taxon>Nematocera</taxon>
        <taxon>Sciaroidea</taxon>
        <taxon>Sciaridae</taxon>
        <taxon>Pseudolycoriella</taxon>
    </lineage>
</organism>
<dbReference type="GO" id="GO:0051015">
    <property type="term" value="F:actin filament binding"/>
    <property type="evidence" value="ECO:0007669"/>
    <property type="project" value="TreeGrafter"/>
</dbReference>
<name>A0A9Q0S696_9DIPT</name>
<dbReference type="InterPro" id="IPR051017">
    <property type="entry name" value="Aldolase-II_Adducin_sf"/>
</dbReference>
<sequence>MRNLTVNIDAIINNSAIILISYILNISPKAFFTSLGAAAALLTFLFKDSVVGLLASFQIISYDIIRIGDYVKIAQLNVEDILDEFQELGRSAGGEHELDSICKYMSTGRSDVRQHQFLESEEDVKSNLAAAYQILAILGLDDHTYTHLSARVTGSDCYYIYPFGLRFEDVTPNNLLKVSLEGVVLEGSEHSYNKTGYILHGNIYKTRKDINAIFHLHTPATVAVSSICDGLLPISQWALHFYDRLSYHEYDSLVLSAVQGNEIVDDLGKNYVMLLRNHGMLTCGRTIHEAMFYTYHLEQACKTQCLALSTNQKLIVPSAEICKKSVQDLLAFEEDLGKRDWLAWLNLLKKKNSYKNIAAQKVKEITGRELKINGDITVALLPTPTIKVKSVSLSSVRGATTYSLLEVKEVSAALSLVSLLKGDINIATIDIYEPILNLERLPNGSASWELSASSNKLITDNNITEVNERKDYSIEGNIQEKQGIITFNSDLNIFKEKIIISGDLRRDDMSYNGKFNNVSYHNQDLFLHDLDLATEKASLKGDIGFKNWSKNMFITYDFKISELSAFANLFALNLPANLNHIAIKGEASKEKEKIKISNMLTFAKTAVNGNIDINLKASKPEISSDIKVTSLNLNELLSNSPVNNQIVKNNASSPSNVVNSTPWSKNKLDLSFLRKMDGDLVFDTIKSTMSLSNGVLNIKSLSGRLYGGNLKATGRLSADKDQEVSFKVNLTGAELRNIIKQQGKIKVTKGNVNFTGDIKTSGHSQLQYISNLFGNVNLTAAEGGETNFQNLMVAADIKEGIASITHAKLTAEATDVTAKGKEEKSDEMSSDQDSSPEDKNPLKELKSIGKDNDSITF</sequence>
<evidence type="ECO:0000256" key="3">
    <source>
        <dbReference type="SAM" id="Phobius"/>
    </source>
</evidence>
<dbReference type="GO" id="GO:0005856">
    <property type="term" value="C:cytoskeleton"/>
    <property type="evidence" value="ECO:0007669"/>
    <property type="project" value="TreeGrafter"/>
</dbReference>
<dbReference type="NCBIfam" id="NF005451">
    <property type="entry name" value="PRK07044.1"/>
    <property type="match status" value="1"/>
</dbReference>
<dbReference type="AlphaFoldDB" id="A0A9Q0S696"/>
<feature type="region of interest" description="Disordered" evidence="2">
    <location>
        <begin position="814"/>
        <end position="857"/>
    </location>
</feature>
<dbReference type="EMBL" id="WJQU01000001">
    <property type="protein sequence ID" value="KAJ6645065.1"/>
    <property type="molecule type" value="Genomic_DNA"/>
</dbReference>
<dbReference type="NCBIfam" id="NF005186">
    <property type="entry name" value="PRK06661.1"/>
    <property type="match status" value="1"/>
</dbReference>
<dbReference type="InterPro" id="IPR007844">
    <property type="entry name" value="AsmA"/>
</dbReference>
<dbReference type="SMART" id="SM01007">
    <property type="entry name" value="Aldolase_II"/>
    <property type="match status" value="1"/>
</dbReference>
<evidence type="ECO:0000313" key="6">
    <source>
        <dbReference type="Proteomes" id="UP001151699"/>
    </source>
</evidence>